<dbReference type="EMBL" id="CM020619">
    <property type="protein sequence ID" value="KAK1865048.1"/>
    <property type="molecule type" value="Genomic_DNA"/>
</dbReference>
<organism evidence="1 2">
    <name type="scientific">Pyropia yezoensis</name>
    <name type="common">Susabi-nori</name>
    <name type="synonym">Porphyra yezoensis</name>
    <dbReference type="NCBI Taxonomy" id="2788"/>
    <lineage>
        <taxon>Eukaryota</taxon>
        <taxon>Rhodophyta</taxon>
        <taxon>Bangiophyceae</taxon>
        <taxon>Bangiales</taxon>
        <taxon>Bangiaceae</taxon>
        <taxon>Pyropia</taxon>
    </lineage>
</organism>
<gene>
    <name evidence="1" type="ORF">I4F81_007583</name>
</gene>
<name>A0ACC3C5B1_PYRYE</name>
<dbReference type="Proteomes" id="UP000798662">
    <property type="component" value="Chromosome 2"/>
</dbReference>
<keyword evidence="2" id="KW-1185">Reference proteome</keyword>
<comment type="caution">
    <text evidence="1">The sequence shown here is derived from an EMBL/GenBank/DDBJ whole genome shotgun (WGS) entry which is preliminary data.</text>
</comment>
<evidence type="ECO:0000313" key="2">
    <source>
        <dbReference type="Proteomes" id="UP000798662"/>
    </source>
</evidence>
<proteinExistence type="predicted"/>
<accession>A0ACC3C5B1</accession>
<reference evidence="1" key="1">
    <citation type="submission" date="2019-11" db="EMBL/GenBank/DDBJ databases">
        <title>Nori genome reveals adaptations in red seaweeds to the harsh intertidal environment.</title>
        <authorList>
            <person name="Wang D."/>
            <person name="Mao Y."/>
        </authorList>
    </citation>
    <scope>NUCLEOTIDE SEQUENCE</scope>
    <source>
        <tissue evidence="1">Gametophyte</tissue>
    </source>
</reference>
<evidence type="ECO:0000313" key="1">
    <source>
        <dbReference type="EMBL" id="KAK1865048.1"/>
    </source>
</evidence>
<sequence>MGKKDKKKQGLGAAKTAAKTAKKEQKAAAAALKASGELLVFGGEHFDGARTSFFSDTYTYAPAKGVWSLYTSPTRPPPRSAAAAASYRGHLYLFGGEFASPSGGQFHHFKDLWRLDGATMSWERLELRGGPSPRSGHRLAVSKGRLLVFGGFYDTLRETRYMNDLYVLDLNADELKWSSPTTTVTDVVPSPRSGFQWVVDDADGSVVLYGGFCKAPPPKKSGRAHAVGKGKKGAKGGGSAAASLAAEEAYDGRGTVMTDAFRLRPDNLTWARVKKGGYAPSARAGFGLLPHKRLAVLFGGVEDEEGADEELAFVERTRPHWLGLAHEALGEGGKALRRAAFDWARVRYEEVRPTLVELEALTAAAEAEAAEEAAVVKAEAAEGAARKARSRR</sequence>
<protein>
    <submittedName>
        <fullName evidence="1">Uncharacterized protein</fullName>
    </submittedName>
</protein>